<dbReference type="AlphaFoldDB" id="A0A6P6SD15"/>
<evidence type="ECO:0000313" key="3">
    <source>
        <dbReference type="RefSeq" id="XP_027063407.2"/>
    </source>
</evidence>
<dbReference type="InterPro" id="IPR039300">
    <property type="entry name" value="JASON"/>
</dbReference>
<name>A0A6P6SD15_COFAR</name>
<accession>A0A6P6SD15</accession>
<feature type="compositionally biased region" description="Polar residues" evidence="1">
    <location>
        <begin position="516"/>
        <end position="527"/>
    </location>
</feature>
<feature type="compositionally biased region" description="Polar residues" evidence="1">
    <location>
        <begin position="384"/>
        <end position="413"/>
    </location>
</feature>
<protein>
    <submittedName>
        <fullName evidence="3">Protein JASON isoform X1</fullName>
    </submittedName>
</protein>
<feature type="compositionally biased region" description="Low complexity" evidence="1">
    <location>
        <begin position="72"/>
        <end position="84"/>
    </location>
</feature>
<proteinExistence type="predicted"/>
<dbReference type="GO" id="GO:0007142">
    <property type="term" value="P:male meiosis II"/>
    <property type="evidence" value="ECO:0007669"/>
    <property type="project" value="InterPro"/>
</dbReference>
<reference evidence="2" key="1">
    <citation type="journal article" date="2025" name="Foods">
        <title>Unveiling the Microbial Signatures of Arabica Coffee Cherries: Insights into Ripeness Specific Diversity, Functional Traits, and Implications for Quality and Safety.</title>
        <authorList>
            <consortium name="RefSeq"/>
            <person name="Tenea G.N."/>
            <person name="Cifuentes V."/>
            <person name="Reyes P."/>
            <person name="Cevallos-Vallejos M."/>
        </authorList>
    </citation>
    <scope>NUCLEOTIDE SEQUENCE [LARGE SCALE GENOMIC DNA]</scope>
</reference>
<evidence type="ECO:0000256" key="1">
    <source>
        <dbReference type="SAM" id="MobiDB-lite"/>
    </source>
</evidence>
<feature type="region of interest" description="Disordered" evidence="1">
    <location>
        <begin position="431"/>
        <end position="457"/>
    </location>
</feature>
<feature type="region of interest" description="Disordered" evidence="1">
    <location>
        <begin position="516"/>
        <end position="558"/>
    </location>
</feature>
<keyword evidence="2" id="KW-1185">Reference proteome</keyword>
<dbReference type="RefSeq" id="XP_027063407.2">
    <property type="nucleotide sequence ID" value="XM_027207606.2"/>
</dbReference>
<organism evidence="2 3">
    <name type="scientific">Coffea arabica</name>
    <name type="common">Arabian coffee</name>
    <dbReference type="NCBI Taxonomy" id="13443"/>
    <lineage>
        <taxon>Eukaryota</taxon>
        <taxon>Viridiplantae</taxon>
        <taxon>Streptophyta</taxon>
        <taxon>Embryophyta</taxon>
        <taxon>Tracheophyta</taxon>
        <taxon>Spermatophyta</taxon>
        <taxon>Magnoliopsida</taxon>
        <taxon>eudicotyledons</taxon>
        <taxon>Gunneridae</taxon>
        <taxon>Pentapetalae</taxon>
        <taxon>asterids</taxon>
        <taxon>lamiids</taxon>
        <taxon>Gentianales</taxon>
        <taxon>Rubiaceae</taxon>
        <taxon>Ixoroideae</taxon>
        <taxon>Gardenieae complex</taxon>
        <taxon>Bertiereae - Coffeeae clade</taxon>
        <taxon>Coffeeae</taxon>
        <taxon>Coffea</taxon>
    </lineage>
</organism>
<feature type="region of interest" description="Disordered" evidence="1">
    <location>
        <begin position="1"/>
        <end position="21"/>
    </location>
</feature>
<dbReference type="Proteomes" id="UP001652660">
    <property type="component" value="Chromosome 5c"/>
</dbReference>
<dbReference type="PANTHER" id="PTHR33318:SF7">
    <property type="entry name" value="PROTEIN JASON"/>
    <property type="match status" value="1"/>
</dbReference>
<reference evidence="3" key="2">
    <citation type="submission" date="2025-08" db="UniProtKB">
        <authorList>
            <consortium name="RefSeq"/>
        </authorList>
    </citation>
    <scope>IDENTIFICATION</scope>
    <source>
        <tissue evidence="3">Leaves</tissue>
    </source>
</reference>
<feature type="compositionally biased region" description="Low complexity" evidence="1">
    <location>
        <begin position="300"/>
        <end position="317"/>
    </location>
</feature>
<feature type="region of interest" description="Disordered" evidence="1">
    <location>
        <begin position="380"/>
        <end position="413"/>
    </location>
</feature>
<gene>
    <name evidence="3" type="primary">LOC113689817</name>
</gene>
<sequence length="558" mass="61331">MKFFSSTTRQRIPSSEEEAAEAEREAVVELEQKRSRRVGLAFFELKILCTRIMVAAMGCFFNCFGVNKDSSPSSGSNLEDSSSSATTPAVKVGSVTRNRSPLSSLLLAEEDKDGTPCKLKEEQELGTPKPEIGLNLKELKDEAKFLKACGTLPETPVEIRQASEKWKDLSAPKGDHEHSKFRSWLTNTSAEKLNLEMNSDQPLTPTKHCERWVKLSDSLDHTPSSCLTEGLNAGRVSNSSVEGNETKNAGSVELIASPSHSLTGSSVPKDITPIIIGKNKSVRFDCDSDTSSVTTKSCPSETSSQSLKQSGSSSNLSIAKFSPYPTPLKLSDEMQTPGTVFPAYLDVMGQGKNTRIRSQYVYSVLNPAENMSQWKDLKNEDANDYQSSHSRQSCQEIDQETSASEVGTGRTSVGQELKVEASLSSWLRATFPNPDGPVVNNASSTSEKSQRGRTPGDRPILGMVAAHWNDDEHQVSPKWWDGNGIPNSTNKYKEDQKVSWHATPFEERLEKALSEETFNLQRNQTSGTPPPDFNETEEDDTALSQLQPSNHFKSVVSF</sequence>
<feature type="compositionally biased region" description="Polar residues" evidence="1">
    <location>
        <begin position="542"/>
        <end position="558"/>
    </location>
</feature>
<evidence type="ECO:0000313" key="2">
    <source>
        <dbReference type="Proteomes" id="UP001652660"/>
    </source>
</evidence>
<feature type="compositionally biased region" description="Polar residues" evidence="1">
    <location>
        <begin position="1"/>
        <end position="13"/>
    </location>
</feature>
<dbReference type="PANTHER" id="PTHR33318">
    <property type="entry name" value="ASPARTYL/GLUTAMYL-TRNA(ASN/GLN) AMIDOTRANSFERASE SUBUNIT"/>
    <property type="match status" value="1"/>
</dbReference>
<feature type="compositionally biased region" description="Polar residues" evidence="1">
    <location>
        <begin position="289"/>
        <end position="299"/>
    </location>
</feature>
<feature type="region of interest" description="Disordered" evidence="1">
    <location>
        <begin position="72"/>
        <end position="97"/>
    </location>
</feature>
<dbReference type="GeneID" id="113689817"/>
<feature type="region of interest" description="Disordered" evidence="1">
    <location>
        <begin position="289"/>
        <end position="318"/>
    </location>
</feature>
<dbReference type="OrthoDB" id="1932581at2759"/>